<dbReference type="PANTHER" id="PTHR34655:SF2">
    <property type="entry name" value="PEROXIREDOXIN FAMILY PROTEIN"/>
    <property type="match status" value="1"/>
</dbReference>
<dbReference type="InterPro" id="IPR027396">
    <property type="entry name" value="DsrEFH-like"/>
</dbReference>
<dbReference type="InterPro" id="IPR003787">
    <property type="entry name" value="Sulphur_relay_DsrE/F-like"/>
</dbReference>
<dbReference type="Pfam" id="PF02635">
    <property type="entry name" value="DsrE"/>
    <property type="match status" value="1"/>
</dbReference>
<dbReference type="Gene3D" id="3.40.1260.10">
    <property type="entry name" value="DsrEFH-like"/>
    <property type="match status" value="1"/>
</dbReference>
<reference evidence="1 2" key="1">
    <citation type="submission" date="2017-04" db="EMBL/GenBank/DDBJ databases">
        <title>Novel microbial lineages endemic to geothermal iron-oxide mats fill important gaps in the evolutionary history of Archaea.</title>
        <authorList>
            <person name="Jay Z.J."/>
            <person name="Beam J.P."/>
            <person name="Dlakic M."/>
            <person name="Rusch D.B."/>
            <person name="Kozubal M.A."/>
            <person name="Inskeep W.P."/>
        </authorList>
    </citation>
    <scope>NUCLEOTIDE SEQUENCE [LARGE SCALE GENOMIC DNA]</scope>
    <source>
        <strain evidence="1">OSP_D</strain>
    </source>
</reference>
<evidence type="ECO:0000313" key="2">
    <source>
        <dbReference type="Proteomes" id="UP000240322"/>
    </source>
</evidence>
<accession>A0A2R6AS09</accession>
<dbReference type="PANTHER" id="PTHR34655">
    <property type="entry name" value="CONSERVED WITHIN P. AEROPHILUM"/>
    <property type="match status" value="1"/>
</dbReference>
<dbReference type="EMBL" id="NEXE01000102">
    <property type="protein sequence ID" value="PSN89174.1"/>
    <property type="molecule type" value="Genomic_DNA"/>
</dbReference>
<gene>
    <name evidence="1" type="ORF">B9Q03_08695</name>
</gene>
<sequence>MRRLEAKKRFLFVVSTGVNEPKKAFTPFYYAAAAASMGYDTHMFFLAEGPSLLKGDAPDRVRTTEEGEPLRKVIELALRNNVKMMCCSTSAKVIWKMGDGDLPKGVDYAGAVTLIEMASDPNTVVFYF</sequence>
<evidence type="ECO:0000313" key="1">
    <source>
        <dbReference type="EMBL" id="PSN89174.1"/>
    </source>
</evidence>
<name>A0A2R6AS09_9ARCH</name>
<comment type="caution">
    <text evidence="1">The sequence shown here is derived from an EMBL/GenBank/DDBJ whole genome shotgun (WGS) entry which is preliminary data.</text>
</comment>
<protein>
    <submittedName>
        <fullName evidence="1">Uncharacterized protein</fullName>
    </submittedName>
</protein>
<dbReference type="Proteomes" id="UP000240322">
    <property type="component" value="Unassembled WGS sequence"/>
</dbReference>
<organism evidence="1 2">
    <name type="scientific">Candidatus Marsarchaeota G2 archaeon OSP_D</name>
    <dbReference type="NCBI Taxonomy" id="1978157"/>
    <lineage>
        <taxon>Archaea</taxon>
        <taxon>Candidatus Marsarchaeota</taxon>
        <taxon>Candidatus Marsarchaeota group 2</taxon>
    </lineage>
</organism>
<dbReference type="AlphaFoldDB" id="A0A2R6AS09"/>
<proteinExistence type="predicted"/>
<dbReference type="SUPFAM" id="SSF75169">
    <property type="entry name" value="DsrEFH-like"/>
    <property type="match status" value="1"/>
</dbReference>